<evidence type="ECO:0000256" key="1">
    <source>
        <dbReference type="SAM" id="MobiDB-lite"/>
    </source>
</evidence>
<dbReference type="Proteomes" id="UP001579974">
    <property type="component" value="Unassembled WGS sequence"/>
</dbReference>
<proteinExistence type="predicted"/>
<keyword evidence="2" id="KW-1133">Transmembrane helix</keyword>
<comment type="caution">
    <text evidence="3">The sequence shown here is derived from an EMBL/GenBank/DDBJ whole genome shotgun (WGS) entry which is preliminary data.</text>
</comment>
<protein>
    <submittedName>
        <fullName evidence="3">Sigma-E processing peptidase SpoIIGA</fullName>
    </submittedName>
</protein>
<accession>A0ABV5AH77</accession>
<feature type="transmembrane region" description="Helical" evidence="2">
    <location>
        <begin position="138"/>
        <end position="156"/>
    </location>
</feature>
<sequence length="339" mass="36653">MPATPVVYIDVVFLINFVMDGVLLWTTGWLLKRNVRLRKVALGALIGSGYGLLMFFPSLSLLTTWPGKALMSVAMIYVALPKRGMLDLLRVILVFFFVSFVFAGAAVALGFAIPSTSLGKGLAVSGHGLVFTTSGETLALMAAVPICIFGMQRILARIRRVQQRTNWIVSVEAQFGDLTVSFNGLLDSGNQLYDPVSRRPVSFVDMDVLLPVLPQNVQAEIAKGVDLLSAVAALAASTSFSLVPFQGASGKGLTLALRPDDIVVEQKGERLTVRDPQLFAVYPGRLSSDGTFDAILHMDMMNGDDEVEGTRHTQGPQYEIANSPAVVLSTHSRQTPRQP</sequence>
<feature type="transmembrane region" description="Helical" evidence="2">
    <location>
        <begin position="37"/>
        <end position="56"/>
    </location>
</feature>
<name>A0ABV5AH77_9BACL</name>
<feature type="region of interest" description="Disordered" evidence="1">
    <location>
        <begin position="316"/>
        <end position="339"/>
    </location>
</feature>
<dbReference type="InterPro" id="IPR005081">
    <property type="entry name" value="SpoIIGA"/>
</dbReference>
<evidence type="ECO:0000256" key="2">
    <source>
        <dbReference type="SAM" id="Phobius"/>
    </source>
</evidence>
<evidence type="ECO:0000313" key="3">
    <source>
        <dbReference type="EMBL" id="MFB5191591.1"/>
    </source>
</evidence>
<reference evidence="3 4" key="1">
    <citation type="journal article" date="2024" name="Int. J. Mol. Sci.">
        <title>Exploration of Alicyclobacillus spp. Genome in Search of Antibiotic Resistance.</title>
        <authorList>
            <person name="Bucka-Kolendo J."/>
            <person name="Kiousi D.E."/>
            <person name="Dekowska A."/>
            <person name="Mikolajczuk-Szczyrba A."/>
            <person name="Karadedos D.M."/>
            <person name="Michael P."/>
            <person name="Galanis A."/>
            <person name="Sokolowska B."/>
        </authorList>
    </citation>
    <scope>NUCLEOTIDE SEQUENCE [LARGE SCALE GENOMIC DNA]</scope>
    <source>
        <strain evidence="3 4">KKP 3000</strain>
    </source>
</reference>
<keyword evidence="2" id="KW-0812">Transmembrane</keyword>
<evidence type="ECO:0000313" key="4">
    <source>
        <dbReference type="Proteomes" id="UP001579974"/>
    </source>
</evidence>
<feature type="transmembrane region" description="Helical" evidence="2">
    <location>
        <begin position="92"/>
        <end position="113"/>
    </location>
</feature>
<keyword evidence="4" id="KW-1185">Reference proteome</keyword>
<organism evidence="3 4">
    <name type="scientific">Alicyclobacillus fastidiosus</name>
    <dbReference type="NCBI Taxonomy" id="392011"/>
    <lineage>
        <taxon>Bacteria</taxon>
        <taxon>Bacillati</taxon>
        <taxon>Bacillota</taxon>
        <taxon>Bacilli</taxon>
        <taxon>Bacillales</taxon>
        <taxon>Alicyclobacillaceae</taxon>
        <taxon>Alicyclobacillus</taxon>
    </lineage>
</organism>
<dbReference type="RefSeq" id="WP_275473103.1">
    <property type="nucleotide sequence ID" value="NZ_CP162940.1"/>
</dbReference>
<feature type="compositionally biased region" description="Polar residues" evidence="1">
    <location>
        <begin position="329"/>
        <end position="339"/>
    </location>
</feature>
<dbReference type="Pfam" id="PF03419">
    <property type="entry name" value="Peptidase_U4"/>
    <property type="match status" value="1"/>
</dbReference>
<gene>
    <name evidence="3" type="ORF">KKP3000_000365</name>
</gene>
<dbReference type="PIRSF" id="PIRSF018571">
    <property type="entry name" value="SpoIIGA"/>
    <property type="match status" value="1"/>
</dbReference>
<keyword evidence="2" id="KW-0472">Membrane</keyword>
<dbReference type="EMBL" id="JBDXSU010000012">
    <property type="protein sequence ID" value="MFB5191591.1"/>
    <property type="molecule type" value="Genomic_DNA"/>
</dbReference>
<feature type="transmembrane region" description="Helical" evidence="2">
    <location>
        <begin position="6"/>
        <end position="25"/>
    </location>
</feature>